<name>A0A2I2G0K6_9EURO</name>
<accession>A0A2I2G0K6</accession>
<feature type="transmembrane region" description="Helical" evidence="1">
    <location>
        <begin position="199"/>
        <end position="219"/>
    </location>
</feature>
<feature type="transmembrane region" description="Helical" evidence="1">
    <location>
        <begin position="225"/>
        <end position="244"/>
    </location>
</feature>
<feature type="domain" description="DUF6594" evidence="2">
    <location>
        <begin position="4"/>
        <end position="263"/>
    </location>
</feature>
<evidence type="ECO:0000313" key="3">
    <source>
        <dbReference type="EMBL" id="PLB46412.1"/>
    </source>
</evidence>
<dbReference type="Pfam" id="PF20237">
    <property type="entry name" value="DUF6594"/>
    <property type="match status" value="1"/>
</dbReference>
<organism evidence="3 4">
    <name type="scientific">Aspergillus steynii IBT 23096</name>
    <dbReference type="NCBI Taxonomy" id="1392250"/>
    <lineage>
        <taxon>Eukaryota</taxon>
        <taxon>Fungi</taxon>
        <taxon>Dikarya</taxon>
        <taxon>Ascomycota</taxon>
        <taxon>Pezizomycotina</taxon>
        <taxon>Eurotiomycetes</taxon>
        <taxon>Eurotiomycetidae</taxon>
        <taxon>Eurotiales</taxon>
        <taxon>Aspergillaceae</taxon>
        <taxon>Aspergillus</taxon>
        <taxon>Aspergillus subgen. Circumdati</taxon>
    </lineage>
</organism>
<keyword evidence="4" id="KW-1185">Reference proteome</keyword>
<dbReference type="GeneID" id="36560066"/>
<keyword evidence="1" id="KW-0812">Transmembrane</keyword>
<reference evidence="3 4" key="1">
    <citation type="submission" date="2016-12" db="EMBL/GenBank/DDBJ databases">
        <title>The genomes of Aspergillus section Nigri reveals drivers in fungal speciation.</title>
        <authorList>
            <consortium name="DOE Joint Genome Institute"/>
            <person name="Vesth T.C."/>
            <person name="Nybo J."/>
            <person name="Theobald S."/>
            <person name="Brandl J."/>
            <person name="Frisvad J.C."/>
            <person name="Nielsen K.F."/>
            <person name="Lyhne E.K."/>
            <person name="Kogle M.E."/>
            <person name="Kuo A."/>
            <person name="Riley R."/>
            <person name="Clum A."/>
            <person name="Nolan M."/>
            <person name="Lipzen A."/>
            <person name="Salamov A."/>
            <person name="Henrissat B."/>
            <person name="Wiebenga A."/>
            <person name="De Vries R.P."/>
            <person name="Grigoriev I.V."/>
            <person name="Mortensen U.H."/>
            <person name="Andersen M.R."/>
            <person name="Baker S.E."/>
        </authorList>
    </citation>
    <scope>NUCLEOTIDE SEQUENCE [LARGE SCALE GENOMIC DNA]</scope>
    <source>
        <strain evidence="3 4">IBT 23096</strain>
    </source>
</reference>
<gene>
    <name evidence="3" type="ORF">P170DRAFT_465939</name>
</gene>
<dbReference type="VEuPathDB" id="FungiDB:P170DRAFT_465939"/>
<evidence type="ECO:0000313" key="4">
    <source>
        <dbReference type="Proteomes" id="UP000234275"/>
    </source>
</evidence>
<proteinExistence type="predicted"/>
<dbReference type="PANTHER" id="PTHR34502:SF5">
    <property type="entry name" value="DUF6594 DOMAIN-CONTAINING PROTEIN"/>
    <property type="match status" value="1"/>
</dbReference>
<protein>
    <recommendedName>
        <fullName evidence="2">DUF6594 domain-containing protein</fullName>
    </recommendedName>
</protein>
<dbReference type="EMBL" id="MSFO01000006">
    <property type="protein sequence ID" value="PLB46412.1"/>
    <property type="molecule type" value="Genomic_DNA"/>
</dbReference>
<feature type="transmembrane region" description="Helical" evidence="1">
    <location>
        <begin position="251"/>
        <end position="269"/>
    </location>
</feature>
<dbReference type="OrthoDB" id="3533814at2759"/>
<dbReference type="Proteomes" id="UP000234275">
    <property type="component" value="Unassembled WGS sequence"/>
</dbReference>
<evidence type="ECO:0000256" key="1">
    <source>
        <dbReference type="SAM" id="Phobius"/>
    </source>
</evidence>
<comment type="caution">
    <text evidence="3">The sequence shown here is derived from an EMBL/GenBank/DDBJ whole genome shotgun (WGS) entry which is preliminary data.</text>
</comment>
<dbReference type="STRING" id="1392250.A0A2I2G0K6"/>
<evidence type="ECO:0000259" key="2">
    <source>
        <dbReference type="Pfam" id="PF20237"/>
    </source>
</evidence>
<dbReference type="PANTHER" id="PTHR34502">
    <property type="entry name" value="DUF6594 DOMAIN-CONTAINING PROTEIN-RELATED"/>
    <property type="match status" value="1"/>
</dbReference>
<keyword evidence="1" id="KW-0472">Membrane</keyword>
<dbReference type="InterPro" id="IPR046529">
    <property type="entry name" value="DUF6594"/>
</dbReference>
<sequence>MKGYDQIAAFIAKDPGSSIYRRFANLNAKNILYFQAELIHLETELQIALDNLKQSEKGADEPPISFWHLKQDGGQQWQKILEIREVLDKYNTALIKQKQVLQLRAPDQSDWDAFNGWMIEEEVVSALNGPELKQWMYHQEDFIALHPRHGGEDHFTKWISSSLIPWFHRKWSRDGDARHDPEMGTWTYSDQKIKSFTRATSIIISAVLPASAMVALYFIKDTTVRLIVIFIYNLVFSFSLALMVKARPIEIFAAATAFAAVQVTLITNAP</sequence>
<dbReference type="RefSeq" id="XP_024701714.1">
    <property type="nucleotide sequence ID" value="XM_024852368.1"/>
</dbReference>
<dbReference type="AlphaFoldDB" id="A0A2I2G0K6"/>
<keyword evidence="1" id="KW-1133">Transmembrane helix</keyword>